<dbReference type="EMBL" id="JADBGQ010000005">
    <property type="protein sequence ID" value="KAG5399264.1"/>
    <property type="molecule type" value="Genomic_DNA"/>
</dbReference>
<dbReference type="Gene3D" id="2.130.10.30">
    <property type="entry name" value="Regulator of chromosome condensation 1/beta-lactamase-inhibitor protein II"/>
    <property type="match status" value="2"/>
</dbReference>
<dbReference type="SMART" id="SM00184">
    <property type="entry name" value="RING"/>
    <property type="match status" value="1"/>
</dbReference>
<keyword evidence="2" id="KW-0863">Zinc-finger</keyword>
<evidence type="ECO:0000256" key="2">
    <source>
        <dbReference type="PROSITE-ProRule" id="PRU00175"/>
    </source>
</evidence>
<evidence type="ECO:0000259" key="5">
    <source>
        <dbReference type="PROSITE" id="PS50089"/>
    </source>
</evidence>
<dbReference type="PRINTS" id="PR00633">
    <property type="entry name" value="RCCNDNSATION"/>
</dbReference>
<feature type="repeat" description="RCC1" evidence="3">
    <location>
        <begin position="634"/>
        <end position="684"/>
    </location>
</feature>
<evidence type="ECO:0000256" key="1">
    <source>
        <dbReference type="ARBA" id="ARBA00022737"/>
    </source>
</evidence>
<protein>
    <recommendedName>
        <fullName evidence="5">RING-type domain-containing protein</fullName>
    </recommendedName>
</protein>
<feature type="repeat" description="RCC1" evidence="3">
    <location>
        <begin position="291"/>
        <end position="350"/>
    </location>
</feature>
<dbReference type="InterPro" id="IPR000408">
    <property type="entry name" value="Reg_chr_condens"/>
</dbReference>
<gene>
    <name evidence="6" type="primary">A05p054700.1_BraROA</name>
    <name evidence="6" type="ORF">IGI04_021078</name>
</gene>
<feature type="repeat" description="RCC1" evidence="3">
    <location>
        <begin position="456"/>
        <end position="516"/>
    </location>
</feature>
<dbReference type="Proteomes" id="UP000823674">
    <property type="component" value="Chromosome A05"/>
</dbReference>
<dbReference type="SUPFAM" id="SSF50985">
    <property type="entry name" value="RCC1/BLIP-II"/>
    <property type="match status" value="2"/>
</dbReference>
<proteinExistence type="predicted"/>
<dbReference type="CDD" id="cd23116">
    <property type="entry name" value="RING-H2_AIRP1-like"/>
    <property type="match status" value="1"/>
</dbReference>
<dbReference type="InterPro" id="IPR009091">
    <property type="entry name" value="RCC1/BLIP-II"/>
</dbReference>
<feature type="repeat" description="RCC1" evidence="3">
    <location>
        <begin position="572"/>
        <end position="633"/>
    </location>
</feature>
<feature type="repeat" description="RCC1" evidence="3">
    <location>
        <begin position="412"/>
        <end position="455"/>
    </location>
</feature>
<evidence type="ECO:0000313" key="6">
    <source>
        <dbReference type="EMBL" id="KAG5399264.1"/>
    </source>
</evidence>
<dbReference type="InterPro" id="IPR013083">
    <property type="entry name" value="Znf_RING/FYVE/PHD"/>
</dbReference>
<comment type="caution">
    <text evidence="6">The sequence shown here is derived from an EMBL/GenBank/DDBJ whole genome shotgun (WGS) entry which is preliminary data.</text>
</comment>
<dbReference type="InterPro" id="IPR051210">
    <property type="entry name" value="Ub_ligase/GEF_domain"/>
</dbReference>
<dbReference type="Pfam" id="PF00415">
    <property type="entry name" value="RCC1"/>
    <property type="match status" value="2"/>
</dbReference>
<dbReference type="Pfam" id="PF25390">
    <property type="entry name" value="WD40_RLD"/>
    <property type="match status" value="1"/>
</dbReference>
<dbReference type="PANTHER" id="PTHR22870:SF408">
    <property type="entry name" value="OS09G0560450 PROTEIN"/>
    <property type="match status" value="1"/>
</dbReference>
<feature type="region of interest" description="Disordered" evidence="4">
    <location>
        <begin position="129"/>
        <end position="154"/>
    </location>
</feature>
<keyword evidence="2" id="KW-0479">Metal-binding</keyword>
<keyword evidence="2" id="KW-0862">Zinc</keyword>
<name>A0ABQ7MKK4_BRACM</name>
<feature type="compositionally biased region" description="Basic and acidic residues" evidence="4">
    <location>
        <begin position="129"/>
        <end position="149"/>
    </location>
</feature>
<dbReference type="InterPro" id="IPR058923">
    <property type="entry name" value="RCC1-like_dom"/>
</dbReference>
<dbReference type="PROSITE" id="PS50012">
    <property type="entry name" value="RCC1_3"/>
    <property type="match status" value="7"/>
</dbReference>
<dbReference type="Pfam" id="PF13639">
    <property type="entry name" value="zf-RING_2"/>
    <property type="match status" value="1"/>
</dbReference>
<dbReference type="PROSITE" id="PS00626">
    <property type="entry name" value="RCC1_2"/>
    <property type="match status" value="2"/>
</dbReference>
<evidence type="ECO:0000256" key="3">
    <source>
        <dbReference type="PROSITE-ProRule" id="PRU00235"/>
    </source>
</evidence>
<dbReference type="Gene3D" id="3.30.40.10">
    <property type="entry name" value="Zinc/RING finger domain, C3HC4 (zinc finger)"/>
    <property type="match status" value="1"/>
</dbReference>
<evidence type="ECO:0000313" key="7">
    <source>
        <dbReference type="Proteomes" id="UP000823674"/>
    </source>
</evidence>
<accession>A0ABQ7MKK4</accession>
<sequence>MSKPEKATWRYEADCLPYGLAKENREEEEKMGCVTSCFRVQDIDEYMNPNSSVYRNCPCIRCLARNFLNLYSSVFGRGEIRALPSSVQATTPSITSSSSHDNFLSEAFRSTPRPLPYDADPRHFRSLVSRREKGSSHSHEEAEPLRSDSDADSESFGCKWANNKSVISEKDPKEEYSSKSSLRIMKSKSASGNIWDFPLSEDEDACPTCLEEYTSENPKIVTKCSHHFHLGCIYEWMERSENCPVCGKFPLNCCESSSPLRVTGERIFVSKMDIGEIIGEVAAPVSIPTKSAIYVWGYNQSGQTGRKGQESLLRIPKQLPPELFGCPAGANSRWLDISCGREHTAAVASDGSLFTWGANEYGQLGDGTEVGRKHPKKVKQLQSEFVKFVSCGAFCTAAIAEPRDNDGTLSKSRLWVWGQNQGSNLPRLFSGAFPANTAIRQVSCGTAHVVALSEDGLLQAWGYNEQGQLGRGVTCEGLQAPRVITAYAKFLDEAPELVKITQVSCGEYHTAAVSETGEVYTWGLGSMGQLGHVSLQSGDKELIPRRVAGLDGVSMKEVACGGVHTCGLSLEGALYAWGGGQAGQLGLGPQSGFLFSVSSGSEMLLRNVPVLVIPTDVRLVACGHSHTLVYMREGRICGWGYNSYGQAANEKSSYAWYPSPVDWCVGQVRKLAAGGGHSAVLTDAFSLKELCEFQLADSVNLSNASEIQDVAFRMGSEALARLCERLREQFLDKDYPDGEEVY</sequence>
<keyword evidence="1" id="KW-0677">Repeat</keyword>
<dbReference type="PROSITE" id="PS50089">
    <property type="entry name" value="ZF_RING_2"/>
    <property type="match status" value="1"/>
</dbReference>
<dbReference type="InterPro" id="IPR001841">
    <property type="entry name" value="Znf_RING"/>
</dbReference>
<dbReference type="SUPFAM" id="SSF57850">
    <property type="entry name" value="RING/U-box"/>
    <property type="match status" value="1"/>
</dbReference>
<feature type="repeat" description="RCC1" evidence="3">
    <location>
        <begin position="351"/>
        <end position="402"/>
    </location>
</feature>
<reference evidence="6 7" key="1">
    <citation type="submission" date="2021-03" db="EMBL/GenBank/DDBJ databases">
        <authorList>
            <person name="King G.J."/>
            <person name="Bancroft I."/>
            <person name="Baten A."/>
            <person name="Bloomfield J."/>
            <person name="Borpatragohain P."/>
            <person name="He Z."/>
            <person name="Irish N."/>
            <person name="Irwin J."/>
            <person name="Liu K."/>
            <person name="Mauleon R.P."/>
            <person name="Moore J."/>
            <person name="Morris R."/>
            <person name="Ostergaard L."/>
            <person name="Wang B."/>
            <person name="Wells R."/>
        </authorList>
    </citation>
    <scope>NUCLEOTIDE SEQUENCE [LARGE SCALE GENOMIC DNA]</scope>
    <source>
        <strain evidence="6">R-o-18</strain>
        <tissue evidence="6">Leaf</tissue>
    </source>
</reference>
<feature type="repeat" description="RCC1" evidence="3">
    <location>
        <begin position="517"/>
        <end position="571"/>
    </location>
</feature>
<organism evidence="6 7">
    <name type="scientific">Brassica rapa subsp. trilocularis</name>
    <dbReference type="NCBI Taxonomy" id="1813537"/>
    <lineage>
        <taxon>Eukaryota</taxon>
        <taxon>Viridiplantae</taxon>
        <taxon>Streptophyta</taxon>
        <taxon>Embryophyta</taxon>
        <taxon>Tracheophyta</taxon>
        <taxon>Spermatophyta</taxon>
        <taxon>Magnoliopsida</taxon>
        <taxon>eudicotyledons</taxon>
        <taxon>Gunneridae</taxon>
        <taxon>Pentapetalae</taxon>
        <taxon>rosids</taxon>
        <taxon>malvids</taxon>
        <taxon>Brassicales</taxon>
        <taxon>Brassicaceae</taxon>
        <taxon>Brassiceae</taxon>
        <taxon>Brassica</taxon>
    </lineage>
</organism>
<evidence type="ECO:0000256" key="4">
    <source>
        <dbReference type="SAM" id="MobiDB-lite"/>
    </source>
</evidence>
<keyword evidence="7" id="KW-1185">Reference proteome</keyword>
<dbReference type="PANTHER" id="PTHR22870">
    <property type="entry name" value="REGULATOR OF CHROMOSOME CONDENSATION"/>
    <property type="match status" value="1"/>
</dbReference>
<feature type="domain" description="RING-type" evidence="5">
    <location>
        <begin position="206"/>
        <end position="246"/>
    </location>
</feature>